<dbReference type="AlphaFoldDB" id="A0A8W8HML2"/>
<accession>A0A8W8HML2</accession>
<protein>
    <submittedName>
        <fullName evidence="2">Uncharacterized protein</fullName>
    </submittedName>
</protein>
<keyword evidence="3" id="KW-1185">Reference proteome</keyword>
<evidence type="ECO:0000313" key="3">
    <source>
        <dbReference type="Proteomes" id="UP000005408"/>
    </source>
</evidence>
<sequence>MLETPDERRRRLYGPSRNLRVQEIRERLSKSCVLKDGEYNLTANKLSDGIFDSSYSRDFLGTSLDPSSLQAQHGQLDHHFHLGNDSGGLVPNETYQQSTTKADFTEQSYSKPKTLQDPGIINWPDMAPRYMVSRKMADSEYKSSYIPDIRDNPVAPLYPRVNTAIMKLPLDPEKFWRQRGTNIKLGSDAPQLFSEHQRVYGVGREGAPDGFIREKGDMGREVSKKMKDMSKFSHVFRTGDYNGIVGSFQTTVNDEFGPRTLPPAEHAARAIKASQMRLDKKKGKEDSEDSGVESSTSSGSLPDDNTRVNHLAAHARQTTVPKVFKDAFDERSYQTAAHFQFGSDPSTIHTVYGKDFAPGSMAARGPPQKCLVPDAGRLLQNDPAYAPMMSTSNQTDYSYTPAAPTLNAEGKTQMEVNIEKRHTDNVIFSFDRSRHAADRQTSLAHTDYRGPPAGYRPMEPMARPEVEFDYLTPNDALPYPPAENRTSEAKNNFIGTFMSGDHAVDRRHAKNSLCKTRLEDGRSTHFIVGYNPMEFSSETQMKFKGDKKNDANVLPAGKTERNAAVKFKHVSMSENTLDLKAADPFTVNKQESLNARAAHRDPPVEHAFTTSVMKADYPALHQRGVTDAQLRMIQDTDQKLGQEIASSHLFHTDNSGRNNFITTAMDDFIKPETMTGGRKLLAAR</sequence>
<organism evidence="2 3">
    <name type="scientific">Magallana gigas</name>
    <name type="common">Pacific oyster</name>
    <name type="synonym">Crassostrea gigas</name>
    <dbReference type="NCBI Taxonomy" id="29159"/>
    <lineage>
        <taxon>Eukaryota</taxon>
        <taxon>Metazoa</taxon>
        <taxon>Spiralia</taxon>
        <taxon>Lophotrochozoa</taxon>
        <taxon>Mollusca</taxon>
        <taxon>Bivalvia</taxon>
        <taxon>Autobranchia</taxon>
        <taxon>Pteriomorphia</taxon>
        <taxon>Ostreida</taxon>
        <taxon>Ostreoidea</taxon>
        <taxon>Ostreidae</taxon>
        <taxon>Magallana</taxon>
    </lineage>
</organism>
<evidence type="ECO:0000313" key="2">
    <source>
        <dbReference type="EnsemblMetazoa" id="G10284.1:cds"/>
    </source>
</evidence>
<dbReference type="EnsemblMetazoa" id="G10284.1">
    <property type="protein sequence ID" value="G10284.1:cds"/>
    <property type="gene ID" value="G10284"/>
</dbReference>
<evidence type="ECO:0000256" key="1">
    <source>
        <dbReference type="SAM" id="MobiDB-lite"/>
    </source>
</evidence>
<reference evidence="2" key="1">
    <citation type="submission" date="2022-08" db="UniProtKB">
        <authorList>
            <consortium name="EnsemblMetazoa"/>
        </authorList>
    </citation>
    <scope>IDENTIFICATION</scope>
    <source>
        <strain evidence="2">05x7-T-G4-1.051#20</strain>
    </source>
</reference>
<feature type="region of interest" description="Disordered" evidence="1">
    <location>
        <begin position="275"/>
        <end position="306"/>
    </location>
</feature>
<dbReference type="Proteomes" id="UP000005408">
    <property type="component" value="Unassembled WGS sequence"/>
</dbReference>
<name>A0A8W8HML2_MAGGI</name>
<proteinExistence type="predicted"/>